<name>A0A8H3G1C7_9LECA</name>
<dbReference type="AlphaFoldDB" id="A0A8H3G1C7"/>
<keyword evidence="2" id="KW-1185">Reference proteome</keyword>
<dbReference type="EMBL" id="CAJPDS010000078">
    <property type="protein sequence ID" value="CAF9934827.1"/>
    <property type="molecule type" value="Genomic_DNA"/>
</dbReference>
<dbReference type="Proteomes" id="UP000664521">
    <property type="component" value="Unassembled WGS sequence"/>
</dbReference>
<organism evidence="1 2">
    <name type="scientific">Heterodermia speciosa</name>
    <dbReference type="NCBI Taxonomy" id="116794"/>
    <lineage>
        <taxon>Eukaryota</taxon>
        <taxon>Fungi</taxon>
        <taxon>Dikarya</taxon>
        <taxon>Ascomycota</taxon>
        <taxon>Pezizomycotina</taxon>
        <taxon>Lecanoromycetes</taxon>
        <taxon>OSLEUM clade</taxon>
        <taxon>Lecanoromycetidae</taxon>
        <taxon>Caliciales</taxon>
        <taxon>Physciaceae</taxon>
        <taxon>Heterodermia</taxon>
    </lineage>
</organism>
<sequence length="313" mass="35939">MSSLSYADLVDALPCYNPSNDPQYLPHDSLEGLYQARANYDSFSDSRPLREYQRQALDTFELIHSTVARTLGRDGVSIVDIKQYAACFDKFLFNGKLLGRCSIEWAENLNPPGRDGQTSYGHICYGHQQCHTVCIFLTRYHYGADRKRLSPRKQLDNILSLLLHEMSHAWVEIFGNRRYGSASEAIEEIGPTGHGKAWKNVFRMCVWAAREHFGLECNREDELFEDDNDAQIVRTVERLANVVTRPLTHEYLVDRISMELRVPTEHANLFTRLVEKGLEEIEALLTLWGSSLVLLTKPGIDVLEIMPIDWCWK</sequence>
<accession>A0A8H3G1C7</accession>
<comment type="caution">
    <text evidence="1">The sequence shown here is derived from an EMBL/GenBank/DDBJ whole genome shotgun (WGS) entry which is preliminary data.</text>
</comment>
<proteinExistence type="predicted"/>
<reference evidence="1" key="1">
    <citation type="submission" date="2021-03" db="EMBL/GenBank/DDBJ databases">
        <authorList>
            <person name="Tagirdzhanova G."/>
        </authorList>
    </citation>
    <scope>NUCLEOTIDE SEQUENCE</scope>
</reference>
<evidence type="ECO:0000313" key="2">
    <source>
        <dbReference type="Proteomes" id="UP000664521"/>
    </source>
</evidence>
<protein>
    <submittedName>
        <fullName evidence="1">Uncharacterized protein</fullName>
    </submittedName>
</protein>
<dbReference type="OrthoDB" id="5236983at2759"/>
<gene>
    <name evidence="1" type="ORF">HETSPECPRED_009372</name>
</gene>
<evidence type="ECO:0000313" key="1">
    <source>
        <dbReference type="EMBL" id="CAF9934827.1"/>
    </source>
</evidence>